<evidence type="ECO:0000313" key="2">
    <source>
        <dbReference type="Proteomes" id="UP000828390"/>
    </source>
</evidence>
<reference evidence="1" key="1">
    <citation type="journal article" date="2019" name="bioRxiv">
        <title>The Genome of the Zebra Mussel, Dreissena polymorpha: A Resource for Invasive Species Research.</title>
        <authorList>
            <person name="McCartney M.A."/>
            <person name="Auch B."/>
            <person name="Kono T."/>
            <person name="Mallez S."/>
            <person name="Zhang Y."/>
            <person name="Obille A."/>
            <person name="Becker A."/>
            <person name="Abrahante J.E."/>
            <person name="Garbe J."/>
            <person name="Badalamenti J.P."/>
            <person name="Herman A."/>
            <person name="Mangelson H."/>
            <person name="Liachko I."/>
            <person name="Sullivan S."/>
            <person name="Sone E.D."/>
            <person name="Koren S."/>
            <person name="Silverstein K.A.T."/>
            <person name="Beckman K.B."/>
            <person name="Gohl D.M."/>
        </authorList>
    </citation>
    <scope>NUCLEOTIDE SEQUENCE</scope>
    <source>
        <strain evidence="1">Duluth1</strain>
        <tissue evidence="1">Whole animal</tissue>
    </source>
</reference>
<reference evidence="1" key="2">
    <citation type="submission" date="2020-11" db="EMBL/GenBank/DDBJ databases">
        <authorList>
            <person name="McCartney M.A."/>
            <person name="Auch B."/>
            <person name="Kono T."/>
            <person name="Mallez S."/>
            <person name="Becker A."/>
            <person name="Gohl D.M."/>
            <person name="Silverstein K.A.T."/>
            <person name="Koren S."/>
            <person name="Bechman K.B."/>
            <person name="Herman A."/>
            <person name="Abrahante J.E."/>
            <person name="Garbe J."/>
        </authorList>
    </citation>
    <scope>NUCLEOTIDE SEQUENCE</scope>
    <source>
        <strain evidence="1">Duluth1</strain>
        <tissue evidence="1">Whole animal</tissue>
    </source>
</reference>
<evidence type="ECO:0000313" key="1">
    <source>
        <dbReference type="EMBL" id="KAH3802659.1"/>
    </source>
</evidence>
<sequence length="291" mass="32929">MGGTYAKSNKPASNAKHLMPFLDVDVHRLDDDRCSFSGVTCLKGGKIVVADYLSHYVKYYDWKMLKLLDAIELLTPPYEVCSSAVCDLEVFVTVPFQYKFMQYKVNENGLELVREFPTEGRCYGISCFRDGIALGMKLEKNTWQIEIMDYSGNSLKVFHEDLNGKPVVRYADYIATDREGSRLYVSDGVQNAVLCFNLKDSSMTVIKEIFRYRDHHLSIPKGLTLDTCGNLLVVGCESSNVHKISSSGEKLGVVLTRREQLDEPMGISYDPDDRKVFLTEGSRKVMVFKDS</sequence>
<organism evidence="1 2">
    <name type="scientific">Dreissena polymorpha</name>
    <name type="common">Zebra mussel</name>
    <name type="synonym">Mytilus polymorpha</name>
    <dbReference type="NCBI Taxonomy" id="45954"/>
    <lineage>
        <taxon>Eukaryota</taxon>
        <taxon>Metazoa</taxon>
        <taxon>Spiralia</taxon>
        <taxon>Lophotrochozoa</taxon>
        <taxon>Mollusca</taxon>
        <taxon>Bivalvia</taxon>
        <taxon>Autobranchia</taxon>
        <taxon>Heteroconchia</taxon>
        <taxon>Euheterodonta</taxon>
        <taxon>Imparidentia</taxon>
        <taxon>Neoheterodontei</taxon>
        <taxon>Myida</taxon>
        <taxon>Dreissenoidea</taxon>
        <taxon>Dreissenidae</taxon>
        <taxon>Dreissena</taxon>
    </lineage>
</organism>
<dbReference type="AlphaFoldDB" id="A0A9D4FNV0"/>
<dbReference type="EMBL" id="JAIWYP010000007">
    <property type="protein sequence ID" value="KAH3802659.1"/>
    <property type="molecule type" value="Genomic_DNA"/>
</dbReference>
<comment type="caution">
    <text evidence="1">The sequence shown here is derived from an EMBL/GenBank/DDBJ whole genome shotgun (WGS) entry which is preliminary data.</text>
</comment>
<dbReference type="Proteomes" id="UP000828390">
    <property type="component" value="Unassembled WGS sequence"/>
</dbReference>
<name>A0A9D4FNV0_DREPO</name>
<dbReference type="SUPFAM" id="SSF101898">
    <property type="entry name" value="NHL repeat"/>
    <property type="match status" value="1"/>
</dbReference>
<accession>A0A9D4FNV0</accession>
<keyword evidence="2" id="KW-1185">Reference proteome</keyword>
<dbReference type="Gene3D" id="2.120.10.30">
    <property type="entry name" value="TolB, C-terminal domain"/>
    <property type="match status" value="1"/>
</dbReference>
<protein>
    <submittedName>
        <fullName evidence="1">Uncharacterized protein</fullName>
    </submittedName>
</protein>
<proteinExistence type="predicted"/>
<dbReference type="InterPro" id="IPR011042">
    <property type="entry name" value="6-blade_b-propeller_TolB-like"/>
</dbReference>
<gene>
    <name evidence="1" type="ORF">DPMN_156337</name>
</gene>